<dbReference type="AlphaFoldDB" id="A7NQ90"/>
<sequence length="167" mass="18799">MPSDFVEIHGLFRPNPIVDSLQRIDRLLGIFEVLSGFIPQVSSQSSGKKGPQDEKKQMKLFRQFLQGILADIEAKNTRVFVIDTAEPNQFQVVVLLFADYLRDRTMAEIAYKEYRLLGKVVRKIEQGSDETVDLLRGTALGGVGRETLEQLTGVRARVPFYLEGVAV</sequence>
<keyword evidence="2" id="KW-1185">Reference proteome</keyword>
<proteinExistence type="predicted"/>
<dbReference type="KEGG" id="rca:Rcas_3691"/>
<dbReference type="HOGENOM" id="CLU_1593302_0_0_0"/>
<dbReference type="EMBL" id="CP000804">
    <property type="protein sequence ID" value="ABU59736.1"/>
    <property type="molecule type" value="Genomic_DNA"/>
</dbReference>
<organism evidence="1 2">
    <name type="scientific">Roseiflexus castenholzii (strain DSM 13941 / HLO8)</name>
    <dbReference type="NCBI Taxonomy" id="383372"/>
    <lineage>
        <taxon>Bacteria</taxon>
        <taxon>Bacillati</taxon>
        <taxon>Chloroflexota</taxon>
        <taxon>Chloroflexia</taxon>
        <taxon>Chloroflexales</taxon>
        <taxon>Roseiflexineae</taxon>
        <taxon>Roseiflexaceae</taxon>
        <taxon>Roseiflexus</taxon>
    </lineage>
</organism>
<name>A7NQ90_ROSCS</name>
<dbReference type="Proteomes" id="UP000000263">
    <property type="component" value="Chromosome"/>
</dbReference>
<reference evidence="1 2" key="1">
    <citation type="submission" date="2007-08" db="EMBL/GenBank/DDBJ databases">
        <title>Complete sequence of Roseiflexus castenholzii DSM 13941.</title>
        <authorList>
            <consortium name="US DOE Joint Genome Institute"/>
            <person name="Copeland A."/>
            <person name="Lucas S."/>
            <person name="Lapidus A."/>
            <person name="Barry K."/>
            <person name="Glavina del Rio T."/>
            <person name="Dalin E."/>
            <person name="Tice H."/>
            <person name="Pitluck S."/>
            <person name="Thompson L.S."/>
            <person name="Brettin T."/>
            <person name="Bruce D."/>
            <person name="Detter J.C."/>
            <person name="Han C."/>
            <person name="Tapia R."/>
            <person name="Schmutz J."/>
            <person name="Larimer F."/>
            <person name="Land M."/>
            <person name="Hauser L."/>
            <person name="Kyrpides N."/>
            <person name="Mikhailova N."/>
            <person name="Bryant D.A."/>
            <person name="Hanada S."/>
            <person name="Tsukatani Y."/>
            <person name="Richardson P."/>
        </authorList>
    </citation>
    <scope>NUCLEOTIDE SEQUENCE [LARGE SCALE GENOMIC DNA]</scope>
    <source>
        <strain evidence="2">DSM 13941 / HLO8</strain>
    </source>
</reference>
<dbReference type="Pfam" id="PF19952">
    <property type="entry name" value="DUF6414"/>
    <property type="match status" value="1"/>
</dbReference>
<accession>A7NQ90</accession>
<protein>
    <submittedName>
        <fullName evidence="1">Uncharacterized protein</fullName>
    </submittedName>
</protein>
<evidence type="ECO:0000313" key="2">
    <source>
        <dbReference type="Proteomes" id="UP000000263"/>
    </source>
</evidence>
<evidence type="ECO:0000313" key="1">
    <source>
        <dbReference type="EMBL" id="ABU59736.1"/>
    </source>
</evidence>
<dbReference type="InterPro" id="IPR045633">
    <property type="entry name" value="DUF6414"/>
</dbReference>
<gene>
    <name evidence="1" type="ordered locus">Rcas_3691</name>
</gene>